<dbReference type="InterPro" id="IPR029033">
    <property type="entry name" value="His_PPase_superfam"/>
</dbReference>
<dbReference type="InterPro" id="IPR016274">
    <property type="entry name" value="Histidine_acid_Pase_euk"/>
</dbReference>
<feature type="compositionally biased region" description="Low complexity" evidence="16">
    <location>
        <begin position="427"/>
        <end position="438"/>
    </location>
</feature>
<evidence type="ECO:0000256" key="14">
    <source>
        <dbReference type="ARBA" id="ARBA00043691"/>
    </source>
</evidence>
<keyword evidence="9" id="KW-0472">Membrane</keyword>
<dbReference type="PANTHER" id="PTHR20963:SF8">
    <property type="entry name" value="MULTIPLE INOSITOL POLYPHOSPHATE PHOSPHATASE 1"/>
    <property type="match status" value="1"/>
</dbReference>
<comment type="catalytic activity">
    <reaction evidence="12">
        <text>1D-myo-inositol 1,2,5,6-tetrakisphosphate + H2O = 1D-myo-inositol 1,2,6-trisphosphate + phosphate</text>
        <dbReference type="Rhea" id="RHEA:77119"/>
        <dbReference type="ChEBI" id="CHEBI:15377"/>
        <dbReference type="ChEBI" id="CHEBI:43474"/>
        <dbReference type="ChEBI" id="CHEBI:195535"/>
        <dbReference type="ChEBI" id="CHEBI:195537"/>
        <dbReference type="EC" id="3.1.3.62"/>
    </reaction>
    <physiologicalReaction direction="left-to-right" evidence="12">
        <dbReference type="Rhea" id="RHEA:77120"/>
    </physiologicalReaction>
</comment>
<evidence type="ECO:0000256" key="3">
    <source>
        <dbReference type="ARBA" id="ARBA00012976"/>
    </source>
</evidence>
<evidence type="ECO:0000256" key="9">
    <source>
        <dbReference type="ARBA" id="ARBA00023136"/>
    </source>
</evidence>
<keyword evidence="18" id="KW-1185">Reference proteome</keyword>
<evidence type="ECO:0000256" key="7">
    <source>
        <dbReference type="ARBA" id="ARBA00022729"/>
    </source>
</evidence>
<dbReference type="SUPFAM" id="SSF53254">
    <property type="entry name" value="Phosphoglycerate mutase-like"/>
    <property type="match status" value="1"/>
</dbReference>
<evidence type="ECO:0000256" key="16">
    <source>
        <dbReference type="SAM" id="MobiDB-lite"/>
    </source>
</evidence>
<keyword evidence="7" id="KW-0732">Signal</keyword>
<sequence>MDQISRMTHLFKDARNIKDNPWIRGWQPPFVHMDVAGGQLHSKGEDEMWTMARRLSSRFPSLLETPYLPHRFPVISSQVHRAAASASAFTSGFFPAEDVGSGIREESAVTKGANNNNSSSCPERRPQAVALSMAPKHADPLLRFYAMCPAYAQREVWLETWLPGWMEEQWAKLAPALQERLGLTRTMTPSEVEDIWQLCQFEAGVEGITSQACSLLSQSDVRLLEWVEDVHLIESHGYGSPINYNIAAPLLHNLRSALKGAAESAAASSSGQPDTHVHLLFAHCETLVPLATLLGLFKPDTEQPLPAATPVPTDGQVPPPRLARKSLADLDVIEDLAHAMRHDGIHQVQAPVADEGRAWVPQGWRPLVAQDDEGRSFRGSAVSPFGANLGLVLYKRKAEGANTGSSSSAYKVRLTYNEQVLPIPGCSSSSSSSSNRSSGRNIREQEENGDAPDCDLDEFLEITSAAAAQGLDALCEVGGNEVATTGSEAFVGAGAPAS</sequence>
<evidence type="ECO:0000256" key="12">
    <source>
        <dbReference type="ARBA" id="ARBA00043668"/>
    </source>
</evidence>
<keyword evidence="6" id="KW-1003">Cell membrane</keyword>
<keyword evidence="8" id="KW-0378">Hydrolase</keyword>
<evidence type="ECO:0000256" key="5">
    <source>
        <dbReference type="ARBA" id="ARBA00018097"/>
    </source>
</evidence>
<dbReference type="Gene3D" id="3.40.50.1240">
    <property type="entry name" value="Phosphoglycerate mutase-like"/>
    <property type="match status" value="1"/>
</dbReference>
<evidence type="ECO:0000256" key="13">
    <source>
        <dbReference type="ARBA" id="ARBA00043671"/>
    </source>
</evidence>
<evidence type="ECO:0000313" key="18">
    <source>
        <dbReference type="Proteomes" id="UP000815325"/>
    </source>
</evidence>
<evidence type="ECO:0000313" key="17">
    <source>
        <dbReference type="EMBL" id="KAF5828132.1"/>
    </source>
</evidence>
<dbReference type="EC" id="3.1.3.62" evidence="4"/>
<evidence type="ECO:0000256" key="1">
    <source>
        <dbReference type="ARBA" id="ARBA00004236"/>
    </source>
</evidence>
<gene>
    <name evidence="17" type="ORF">DUNSADRAFT_18162</name>
</gene>
<dbReference type="Proteomes" id="UP000815325">
    <property type="component" value="Unassembled WGS sequence"/>
</dbReference>
<comment type="catalytic activity">
    <reaction evidence="13">
        <text>1D-myo-inositol 1,2,4,5,6-pentakisphosphate + H2O = 1D-myo-inositol 1,2,5,6-tetrakisphosphate + phosphate</text>
        <dbReference type="Rhea" id="RHEA:77115"/>
        <dbReference type="ChEBI" id="CHEBI:15377"/>
        <dbReference type="ChEBI" id="CHEBI:43474"/>
        <dbReference type="ChEBI" id="CHEBI:57798"/>
        <dbReference type="ChEBI" id="CHEBI:195535"/>
        <dbReference type="EC" id="3.1.3.62"/>
    </reaction>
    <physiologicalReaction direction="left-to-right" evidence="13">
        <dbReference type="Rhea" id="RHEA:77116"/>
    </physiologicalReaction>
</comment>
<name>A0ABQ7G0J6_DUNSA</name>
<comment type="catalytic activity">
    <reaction evidence="15">
        <text>(2R)-2,3-bisphosphoglycerate + H2O = (2R)-2-phosphoglycerate + phosphate</text>
        <dbReference type="Rhea" id="RHEA:27381"/>
        <dbReference type="ChEBI" id="CHEBI:15377"/>
        <dbReference type="ChEBI" id="CHEBI:43474"/>
        <dbReference type="ChEBI" id="CHEBI:58248"/>
        <dbReference type="ChEBI" id="CHEBI:58289"/>
        <dbReference type="EC" id="3.1.3.80"/>
    </reaction>
    <physiologicalReaction direction="left-to-right" evidence="15">
        <dbReference type="Rhea" id="RHEA:27382"/>
    </physiologicalReaction>
</comment>
<comment type="subcellular location">
    <subcellularLocation>
        <location evidence="1">Cell membrane</location>
    </subcellularLocation>
</comment>
<evidence type="ECO:0000256" key="10">
    <source>
        <dbReference type="ARBA" id="ARBA00023180"/>
    </source>
</evidence>
<evidence type="ECO:0000256" key="2">
    <source>
        <dbReference type="ARBA" id="ARBA00008422"/>
    </source>
</evidence>
<keyword evidence="10" id="KW-0325">Glycoprotein</keyword>
<dbReference type="InterPro" id="IPR000560">
    <property type="entry name" value="His_Pase_clade-2"/>
</dbReference>
<comment type="caution">
    <text evidence="17">The sequence shown here is derived from an EMBL/GenBank/DDBJ whole genome shotgun (WGS) entry which is preliminary data.</text>
</comment>
<comment type="similarity">
    <text evidence="2">Belongs to the histidine acid phosphatase family. MINPP1 subfamily.</text>
</comment>
<organism evidence="17 18">
    <name type="scientific">Dunaliella salina</name>
    <name type="common">Green alga</name>
    <name type="synonym">Protococcus salinus</name>
    <dbReference type="NCBI Taxonomy" id="3046"/>
    <lineage>
        <taxon>Eukaryota</taxon>
        <taxon>Viridiplantae</taxon>
        <taxon>Chlorophyta</taxon>
        <taxon>core chlorophytes</taxon>
        <taxon>Chlorophyceae</taxon>
        <taxon>CS clade</taxon>
        <taxon>Chlamydomonadales</taxon>
        <taxon>Dunaliellaceae</taxon>
        <taxon>Dunaliella</taxon>
    </lineage>
</organism>
<dbReference type="CDD" id="cd07061">
    <property type="entry name" value="HP_HAP_like"/>
    <property type="match status" value="1"/>
</dbReference>
<dbReference type="PANTHER" id="PTHR20963">
    <property type="entry name" value="MULTIPLE INOSITOL POLYPHOSPHATE PHOSPHATASE-RELATED"/>
    <property type="match status" value="1"/>
</dbReference>
<dbReference type="PIRSF" id="PIRSF000894">
    <property type="entry name" value="Acid_phosphatase"/>
    <property type="match status" value="1"/>
</dbReference>
<comment type="catalytic activity">
    <reaction evidence="14">
        <text>1D-myo-inositol hexakisphosphate + H2O = 1D-myo-inositol 1,2,4,5,6-pentakisphosphate + phosphate</text>
        <dbReference type="Rhea" id="RHEA:16989"/>
        <dbReference type="ChEBI" id="CHEBI:15377"/>
        <dbReference type="ChEBI" id="CHEBI:43474"/>
        <dbReference type="ChEBI" id="CHEBI:57798"/>
        <dbReference type="ChEBI" id="CHEBI:58130"/>
        <dbReference type="EC" id="3.1.3.62"/>
    </reaction>
    <physiologicalReaction direction="left-to-right" evidence="14">
        <dbReference type="Rhea" id="RHEA:16990"/>
    </physiologicalReaction>
</comment>
<feature type="region of interest" description="Disordered" evidence="16">
    <location>
        <begin position="423"/>
        <end position="454"/>
    </location>
</feature>
<evidence type="ECO:0000256" key="8">
    <source>
        <dbReference type="ARBA" id="ARBA00022801"/>
    </source>
</evidence>
<evidence type="ECO:0000256" key="4">
    <source>
        <dbReference type="ARBA" id="ARBA00013040"/>
    </source>
</evidence>
<proteinExistence type="inferred from homology"/>
<dbReference type="Pfam" id="PF00328">
    <property type="entry name" value="His_Phos_2"/>
    <property type="match status" value="1"/>
</dbReference>
<dbReference type="EMBL" id="MU070356">
    <property type="protein sequence ID" value="KAF5828132.1"/>
    <property type="molecule type" value="Genomic_DNA"/>
</dbReference>
<evidence type="ECO:0000256" key="11">
    <source>
        <dbReference type="ARBA" id="ARBA00031642"/>
    </source>
</evidence>
<dbReference type="EC" id="3.1.3.80" evidence="3"/>
<evidence type="ECO:0000256" key="15">
    <source>
        <dbReference type="ARBA" id="ARBA00043832"/>
    </source>
</evidence>
<reference evidence="17" key="1">
    <citation type="submission" date="2017-08" db="EMBL/GenBank/DDBJ databases">
        <authorList>
            <person name="Polle J.E."/>
            <person name="Barry K."/>
            <person name="Cushman J."/>
            <person name="Schmutz J."/>
            <person name="Tran D."/>
            <person name="Hathwaick L.T."/>
            <person name="Yim W.C."/>
            <person name="Jenkins J."/>
            <person name="Mckie-Krisberg Z.M."/>
            <person name="Prochnik S."/>
            <person name="Lindquist E."/>
            <person name="Dockter R.B."/>
            <person name="Adam C."/>
            <person name="Molina H."/>
            <person name="Bunkerborg J."/>
            <person name="Jin E."/>
            <person name="Buchheim M."/>
            <person name="Magnuson J."/>
        </authorList>
    </citation>
    <scope>NUCLEOTIDE SEQUENCE</scope>
    <source>
        <strain evidence="17">CCAP 19/18</strain>
    </source>
</reference>
<evidence type="ECO:0000256" key="6">
    <source>
        <dbReference type="ARBA" id="ARBA00022475"/>
    </source>
</evidence>
<protein>
    <recommendedName>
        <fullName evidence="5">Multiple inositol polyphosphate phosphatase 1</fullName>
        <ecNumber evidence="4">3.1.3.62</ecNumber>
        <ecNumber evidence="3">3.1.3.80</ecNumber>
    </recommendedName>
    <alternativeName>
        <fullName evidence="11">2,3-bisphosphoglycerate 3-phosphatase</fullName>
    </alternativeName>
</protein>
<accession>A0ABQ7G0J6</accession>